<dbReference type="EMBL" id="LN853532">
    <property type="protein sequence ID" value="CRY96118.1"/>
    <property type="molecule type" value="Genomic_DNA"/>
</dbReference>
<keyword evidence="1" id="KW-0472">Membrane</keyword>
<sequence>METISRYFLQMALPSLVGAILWLAFYPWRKRRRVRMGYTVGTAREKALFLLFVFSAGLFSLTLTPPNFWSAVLSGHAPIIPAPFQGEINLVPFRQSLNLLRYYIRHGLWDAIWVNFPGNVVMFLPFGFFSGLLLDKPTWWKSTLPHTLPLR</sequence>
<reference evidence="2" key="2">
    <citation type="submission" date="2015-07" db="EMBL/GenBank/DDBJ databases">
        <title>Plasmids, circular viruses and viroids from rat gut.</title>
        <authorList>
            <person name="Jorgensen T.J."/>
            <person name="Hansen M.A."/>
            <person name="Xu Z."/>
            <person name="Tabak M.A."/>
            <person name="Sorensen S.J."/>
            <person name="Hansen L.H."/>
        </authorList>
    </citation>
    <scope>NUCLEOTIDE SEQUENCE</scope>
    <source>
        <strain evidence="2">RGFK0933</strain>
    </source>
</reference>
<organism evidence="2">
    <name type="scientific">uncultured prokaryote</name>
    <dbReference type="NCBI Taxonomy" id="198431"/>
    <lineage>
        <taxon>unclassified sequences</taxon>
        <taxon>environmental samples</taxon>
    </lineage>
</organism>
<protein>
    <recommendedName>
        <fullName evidence="3">VanZ-like domain-containing protein</fullName>
    </recommendedName>
</protein>
<keyword evidence="1" id="KW-1133">Transmembrane helix</keyword>
<feature type="transmembrane region" description="Helical" evidence="1">
    <location>
        <begin position="6"/>
        <end position="26"/>
    </location>
</feature>
<feature type="transmembrane region" description="Helical" evidence="1">
    <location>
        <begin position="112"/>
        <end position="134"/>
    </location>
</feature>
<evidence type="ECO:0000256" key="1">
    <source>
        <dbReference type="SAM" id="Phobius"/>
    </source>
</evidence>
<keyword evidence="1" id="KW-0812">Transmembrane</keyword>
<reference evidence="2" key="1">
    <citation type="submission" date="2015-06" db="EMBL/GenBank/DDBJ databases">
        <authorList>
            <person name="Joergensen T."/>
        </authorList>
    </citation>
    <scope>NUCLEOTIDE SEQUENCE</scope>
    <source>
        <strain evidence="2">RGFK0933</strain>
    </source>
</reference>
<evidence type="ECO:0000313" key="2">
    <source>
        <dbReference type="EMBL" id="CRY96118.1"/>
    </source>
</evidence>
<accession>A0A0H5Q2K3</accession>
<dbReference type="AlphaFoldDB" id="A0A0H5Q2K3"/>
<evidence type="ECO:0008006" key="3">
    <source>
        <dbReference type="Google" id="ProtNLM"/>
    </source>
</evidence>
<feature type="transmembrane region" description="Helical" evidence="1">
    <location>
        <begin position="47"/>
        <end position="64"/>
    </location>
</feature>
<name>A0A0H5Q2K3_9ZZZZ</name>
<proteinExistence type="predicted"/>